<dbReference type="Gene3D" id="2.120.10.80">
    <property type="entry name" value="Kelch-type beta propeller"/>
    <property type="match status" value="1"/>
</dbReference>
<proteinExistence type="predicted"/>
<dbReference type="SMART" id="SM00612">
    <property type="entry name" value="Kelch"/>
    <property type="match status" value="1"/>
</dbReference>
<accession>V4L3N7</accession>
<feature type="domain" description="FKB95-like N-terminal Kelch" evidence="1">
    <location>
        <begin position="23"/>
        <end position="281"/>
    </location>
</feature>
<dbReference type="InterPro" id="IPR050354">
    <property type="entry name" value="F-box/kelch-repeat_ARATH"/>
</dbReference>
<dbReference type="Gramene" id="ESQ38264">
    <property type="protein sequence ID" value="ESQ38264"/>
    <property type="gene ID" value="EUTSA_v10029408mg"/>
</dbReference>
<dbReference type="Pfam" id="PF25210">
    <property type="entry name" value="Kelch_FKB95"/>
    <property type="match status" value="1"/>
</dbReference>
<evidence type="ECO:0000259" key="1">
    <source>
        <dbReference type="Pfam" id="PF25210"/>
    </source>
</evidence>
<gene>
    <name evidence="2" type="ORF">EUTSA_v10029408mg</name>
</gene>
<dbReference type="eggNOG" id="KOG1072">
    <property type="taxonomic scope" value="Eukaryota"/>
</dbReference>
<reference evidence="2 3" key="1">
    <citation type="journal article" date="2013" name="Front. Plant Sci.">
        <title>The Reference Genome of the Halophytic Plant Eutrema salsugineum.</title>
        <authorList>
            <person name="Yang R."/>
            <person name="Jarvis D.E."/>
            <person name="Chen H."/>
            <person name="Beilstein M.A."/>
            <person name="Grimwood J."/>
            <person name="Jenkins J."/>
            <person name="Shu S."/>
            <person name="Prochnik S."/>
            <person name="Xin M."/>
            <person name="Ma C."/>
            <person name="Schmutz J."/>
            <person name="Wing R.A."/>
            <person name="Mitchell-Olds T."/>
            <person name="Schumaker K.S."/>
            <person name="Wang X."/>
        </authorList>
    </citation>
    <scope>NUCLEOTIDE SEQUENCE [LARGE SCALE GENOMIC DNA]</scope>
</reference>
<dbReference type="PANTHER" id="PTHR24414">
    <property type="entry name" value="F-BOX/KELCH-REPEAT PROTEIN SKIP4"/>
    <property type="match status" value="1"/>
</dbReference>
<protein>
    <recommendedName>
        <fullName evidence="1">FKB95-like N-terminal Kelch domain-containing protein</fullName>
    </recommendedName>
</protein>
<dbReference type="SUPFAM" id="SSF117281">
    <property type="entry name" value="Kelch motif"/>
    <property type="match status" value="1"/>
</dbReference>
<evidence type="ECO:0000313" key="3">
    <source>
        <dbReference type="Proteomes" id="UP000030689"/>
    </source>
</evidence>
<feature type="non-terminal residue" evidence="2">
    <location>
        <position position="1"/>
    </location>
</feature>
<sequence length="303" mass="35012">IRNRYPSAPTRWYILSFEKTLGAISRLIPIPLFPRQPLLYSSVVVLGWGIYVIGGIDCKSKSKSNDVWLLDCRTNTWSKAPSMTFFRASAASGVIDGKIYVIGGRGNGDIDCSTWGEGEDDDDWMQRGLVIEEKIYAMTQFTRNVFYYSTSEGKWGRVTRSQDSEPFSGSCHCVIIEKFVFYCDFWGDMFWCEPEEFKWKRVKGLNSLWMGVSTVEPFLSVCSRPEPPFRKLRHFGENILVFWRRVSKWGAGNPEIWCAEISLERREEGDDLWGFVEWSNSLITRDHLFSHFDDVLYSVSVNL</sequence>
<dbReference type="EMBL" id="KI517537">
    <property type="protein sequence ID" value="ESQ38264.1"/>
    <property type="molecule type" value="Genomic_DNA"/>
</dbReference>
<evidence type="ECO:0000313" key="2">
    <source>
        <dbReference type="EMBL" id="ESQ38264.1"/>
    </source>
</evidence>
<keyword evidence="3" id="KW-1185">Reference proteome</keyword>
<dbReference type="InterPro" id="IPR015915">
    <property type="entry name" value="Kelch-typ_b-propeller"/>
</dbReference>
<dbReference type="PANTHER" id="PTHR24414:SF178">
    <property type="entry name" value="F-BOX DOMAIN-CONTAINING PROTEIN"/>
    <property type="match status" value="1"/>
</dbReference>
<dbReference type="InterPro" id="IPR006652">
    <property type="entry name" value="Kelch_1"/>
</dbReference>
<organism evidence="2 3">
    <name type="scientific">Eutrema salsugineum</name>
    <name type="common">Saltwater cress</name>
    <name type="synonym">Sisymbrium salsugineum</name>
    <dbReference type="NCBI Taxonomy" id="72664"/>
    <lineage>
        <taxon>Eukaryota</taxon>
        <taxon>Viridiplantae</taxon>
        <taxon>Streptophyta</taxon>
        <taxon>Embryophyta</taxon>
        <taxon>Tracheophyta</taxon>
        <taxon>Spermatophyta</taxon>
        <taxon>Magnoliopsida</taxon>
        <taxon>eudicotyledons</taxon>
        <taxon>Gunneridae</taxon>
        <taxon>Pentapetalae</taxon>
        <taxon>rosids</taxon>
        <taxon>malvids</taxon>
        <taxon>Brassicales</taxon>
        <taxon>Brassicaceae</taxon>
        <taxon>Eutremeae</taxon>
        <taxon>Eutrema</taxon>
    </lineage>
</organism>
<dbReference type="InterPro" id="IPR057499">
    <property type="entry name" value="Kelch_FKB95"/>
</dbReference>
<dbReference type="AlphaFoldDB" id="V4L3N7"/>
<dbReference type="Proteomes" id="UP000030689">
    <property type="component" value="Unassembled WGS sequence"/>
</dbReference>
<dbReference type="KEGG" id="eus:EUTSA_v10029408mg"/>
<name>V4L3N7_EUTSA</name>